<dbReference type="PANTHER" id="PTHR11731">
    <property type="entry name" value="PROTEASE FAMILY S9B,C DIPEPTIDYL-PEPTIDASE IV-RELATED"/>
    <property type="match status" value="1"/>
</dbReference>
<proteinExistence type="predicted"/>
<dbReference type="InterPro" id="IPR029058">
    <property type="entry name" value="AB_hydrolase_fold"/>
</dbReference>
<feature type="domain" description="Dipeptidylpeptidase IV N-terminal" evidence="3">
    <location>
        <begin position="352"/>
        <end position="529"/>
    </location>
</feature>
<evidence type="ECO:0000313" key="4">
    <source>
        <dbReference type="EMBL" id="GGI49846.1"/>
    </source>
</evidence>
<dbReference type="Gene3D" id="3.40.50.1820">
    <property type="entry name" value="alpha/beta hydrolase"/>
    <property type="match status" value="1"/>
</dbReference>
<dbReference type="GO" id="GO:0008239">
    <property type="term" value="F:dipeptidyl-peptidase activity"/>
    <property type="evidence" value="ECO:0007669"/>
    <property type="project" value="TreeGrafter"/>
</dbReference>
<dbReference type="Proteomes" id="UP000662074">
    <property type="component" value="Unassembled WGS sequence"/>
</dbReference>
<dbReference type="GO" id="GO:0008236">
    <property type="term" value="F:serine-type peptidase activity"/>
    <property type="evidence" value="ECO:0007669"/>
    <property type="project" value="InterPro"/>
</dbReference>
<feature type="chain" id="PRO_5037916632" evidence="1">
    <location>
        <begin position="19"/>
        <end position="816"/>
    </location>
</feature>
<dbReference type="Gene3D" id="2.140.10.30">
    <property type="entry name" value="Dipeptidylpeptidase IV, N-terminal domain"/>
    <property type="match status" value="2"/>
</dbReference>
<gene>
    <name evidence="4" type="ORF">GCM10011425_10580</name>
</gene>
<dbReference type="PANTHER" id="PTHR11731:SF193">
    <property type="entry name" value="DIPEPTIDYL PEPTIDASE 9"/>
    <property type="match status" value="1"/>
</dbReference>
<accession>A0A917J7C4</accession>
<dbReference type="AlphaFoldDB" id="A0A917J7C4"/>
<reference evidence="4" key="1">
    <citation type="journal article" date="2014" name="Int. J. Syst. Evol. Microbiol.">
        <title>Complete genome sequence of Corynebacterium casei LMG S-19264T (=DSM 44701T), isolated from a smear-ripened cheese.</title>
        <authorList>
            <consortium name="US DOE Joint Genome Institute (JGI-PGF)"/>
            <person name="Walter F."/>
            <person name="Albersmeier A."/>
            <person name="Kalinowski J."/>
            <person name="Ruckert C."/>
        </authorList>
    </citation>
    <scope>NUCLEOTIDE SEQUENCE</scope>
    <source>
        <strain evidence="4">CCM 8711</strain>
    </source>
</reference>
<dbReference type="InterPro" id="IPR050278">
    <property type="entry name" value="Serine_Prot_S9B/DPPIV"/>
</dbReference>
<evidence type="ECO:0000259" key="3">
    <source>
        <dbReference type="Pfam" id="PF00930"/>
    </source>
</evidence>
<dbReference type="RefSeq" id="WP_188414532.1">
    <property type="nucleotide sequence ID" value="NZ_BMDO01000002.1"/>
</dbReference>
<dbReference type="SUPFAM" id="SSF82171">
    <property type="entry name" value="DPP6 N-terminal domain-like"/>
    <property type="match status" value="1"/>
</dbReference>
<evidence type="ECO:0000313" key="5">
    <source>
        <dbReference type="Proteomes" id="UP000662074"/>
    </source>
</evidence>
<comment type="caution">
    <text evidence="4">The sequence shown here is derived from an EMBL/GenBank/DDBJ whole genome shotgun (WGS) entry which is preliminary data.</text>
</comment>
<name>A0A917J7C4_9SPHI</name>
<evidence type="ECO:0000256" key="1">
    <source>
        <dbReference type="SAM" id="SignalP"/>
    </source>
</evidence>
<evidence type="ECO:0000259" key="2">
    <source>
        <dbReference type="Pfam" id="PF00326"/>
    </source>
</evidence>
<dbReference type="EMBL" id="BMDO01000002">
    <property type="protein sequence ID" value="GGI49846.1"/>
    <property type="molecule type" value="Genomic_DNA"/>
</dbReference>
<reference evidence="4" key="2">
    <citation type="submission" date="2020-09" db="EMBL/GenBank/DDBJ databases">
        <authorList>
            <person name="Sun Q."/>
            <person name="Sedlacek I."/>
        </authorList>
    </citation>
    <scope>NUCLEOTIDE SEQUENCE</scope>
    <source>
        <strain evidence="4">CCM 8711</strain>
    </source>
</reference>
<keyword evidence="1" id="KW-0732">Signal</keyword>
<feature type="domain" description="Peptidase S9 prolyl oligopeptidase catalytic" evidence="2">
    <location>
        <begin position="619"/>
        <end position="815"/>
    </location>
</feature>
<dbReference type="Pfam" id="PF00930">
    <property type="entry name" value="DPPIV_N"/>
    <property type="match status" value="1"/>
</dbReference>
<feature type="signal peptide" evidence="1">
    <location>
        <begin position="1"/>
        <end position="18"/>
    </location>
</feature>
<organism evidence="4 5">
    <name type="scientific">Mucilaginibacter galii</name>
    <dbReference type="NCBI Taxonomy" id="2005073"/>
    <lineage>
        <taxon>Bacteria</taxon>
        <taxon>Pseudomonadati</taxon>
        <taxon>Bacteroidota</taxon>
        <taxon>Sphingobacteriia</taxon>
        <taxon>Sphingobacteriales</taxon>
        <taxon>Sphingobacteriaceae</taxon>
        <taxon>Mucilaginibacter</taxon>
    </lineage>
</organism>
<protein>
    <submittedName>
        <fullName evidence="4">Peptidase S9</fullName>
    </submittedName>
</protein>
<keyword evidence="5" id="KW-1185">Reference proteome</keyword>
<dbReference type="SUPFAM" id="SSF53474">
    <property type="entry name" value="alpha/beta-Hydrolases"/>
    <property type="match status" value="1"/>
</dbReference>
<dbReference type="Pfam" id="PF00326">
    <property type="entry name" value="Peptidase_S9"/>
    <property type="match status" value="1"/>
</dbReference>
<dbReference type="InterPro" id="IPR001375">
    <property type="entry name" value="Peptidase_S9_cat"/>
</dbReference>
<dbReference type="InterPro" id="IPR002469">
    <property type="entry name" value="Peptidase_S9B_N"/>
</dbReference>
<dbReference type="GO" id="GO:0006508">
    <property type="term" value="P:proteolysis"/>
    <property type="evidence" value="ECO:0007669"/>
    <property type="project" value="InterPro"/>
</dbReference>
<sequence length="816" mass="91581">MKKLFTLFLIASATGVYAQKIEKLTIEKIMSDPKWMGTSPDGIRWSDDSKKVYFTWNPENADRPSLYSITTGNTKPQKTGIDERKTLTNGGTWNKAHTIKLFESNGDIFLSNLKTGAITPIALTTDRESNPAFNSSETQVLFTRNDNLFALNLKGGELMQLTNFTRAAAVANPVATGAGQRGGGAGGRLAGIPTRQGSAETANLQERWLRNEQTELFEVIREKAKDEKLDAAERKALQPAKRLKDISIGDQSLSFLQLSPGGRYITYRLIKQAEGAKTTIVPSYVTATGFTEDIPNRTKVGAAQSTSQSFVYDTKRDTVYAISTKEIPGIKDLPDYVKDYPKQLEERTKRNEDRKVVIQGPIWSPDGQNAIAIVTAQDNKDRWVMKLDPATGQLNLLDRQRDEAWIGGPGISGGGFVSGNTGWLDNTHFYFQSEASGYSHIYVVDVTTGTKKQLTSGKWEVSDLKLSNDKKSFYFIGNMEHPGINHYYRLQVSGGTPVRLTSMKGGNEVDLSPDERWLAIRYSYSNKPWELYLQPNKPGAKAVQVTNSVTAEFKSYAWRDPEMVTFKNRYGSDVYARVYTPKVASPNKPAVVFVHGAGYLQNVHYWWSSYFREFMFNNMLADNGYTVIDIDYTGSSGYGRNWRTGIYRHMGGKDLDDQVDGVKFLVEKYGVNPKNVGMYGGSYGGFMTLMGLFTQPDVFAAGAGLRSVTDWAHYNHGYTANILNEPYNDEMAYQQSSPINFAKGLKGRLLMAHGMVDVNVNYQDIIRLSQKLIELHKENWELASYPVEDHGFLQPSSWTDEYKRIYKLFEETLNKK</sequence>